<feature type="non-terminal residue" evidence="2">
    <location>
        <position position="1"/>
    </location>
</feature>
<dbReference type="PANTHER" id="PTHR10625">
    <property type="entry name" value="HISTONE DEACETYLASE HDAC1-RELATED"/>
    <property type="match status" value="1"/>
</dbReference>
<evidence type="ECO:0000259" key="1">
    <source>
        <dbReference type="Pfam" id="PF00850"/>
    </source>
</evidence>
<evidence type="ECO:0000313" key="2">
    <source>
        <dbReference type="EMBL" id="SUZ95175.1"/>
    </source>
</evidence>
<dbReference type="PANTHER" id="PTHR10625:SF10">
    <property type="entry name" value="HISTONE DEACETYLASE HDAC1"/>
    <property type="match status" value="1"/>
</dbReference>
<dbReference type="GO" id="GO:0040029">
    <property type="term" value="P:epigenetic regulation of gene expression"/>
    <property type="evidence" value="ECO:0007669"/>
    <property type="project" value="TreeGrafter"/>
</dbReference>
<dbReference type="EMBL" id="UINC01002301">
    <property type="protein sequence ID" value="SUZ95175.1"/>
    <property type="molecule type" value="Genomic_DNA"/>
</dbReference>
<protein>
    <recommendedName>
        <fullName evidence="1">Histone deacetylase domain-containing protein</fullName>
    </recommendedName>
</protein>
<dbReference type="CDD" id="cd09992">
    <property type="entry name" value="HDAC_classII"/>
    <property type="match status" value="1"/>
</dbReference>
<accession>A0A381RTG1</accession>
<dbReference type="Pfam" id="PF00850">
    <property type="entry name" value="Hist_deacetyl"/>
    <property type="match status" value="1"/>
</dbReference>
<feature type="domain" description="Histone deacetylase" evidence="1">
    <location>
        <begin position="20"/>
        <end position="303"/>
    </location>
</feature>
<dbReference type="SUPFAM" id="SSF52768">
    <property type="entry name" value="Arginase/deacetylase"/>
    <property type="match status" value="1"/>
</dbReference>
<dbReference type="PRINTS" id="PR01270">
    <property type="entry name" value="HDASUPER"/>
</dbReference>
<dbReference type="InterPro" id="IPR037138">
    <property type="entry name" value="His_deacetylse_dom_sf"/>
</dbReference>
<organism evidence="2">
    <name type="scientific">marine metagenome</name>
    <dbReference type="NCBI Taxonomy" id="408172"/>
    <lineage>
        <taxon>unclassified sequences</taxon>
        <taxon>metagenomes</taxon>
        <taxon>ecological metagenomes</taxon>
    </lineage>
</organism>
<dbReference type="GO" id="GO:0004407">
    <property type="term" value="F:histone deacetylase activity"/>
    <property type="evidence" value="ECO:0007669"/>
    <property type="project" value="TreeGrafter"/>
</dbReference>
<sequence>VSVLLVTDERFLDHQPGRRHPECPARLTAVWEGIDAAGLGDAVVRRAPVPADDGDLLRIHGTDHVDALRALDAAGGGRLDPDTRMGPGSWAAARLAAGAGLVAIDGLRDGDAEVAFCAIRPPGHHATPTRTMGFCLLNNVAVAAAALADAGERVAIVDIDAHHGNGTQDAFVADGRVLFVSCHQWPLYPGTGAADEIGIGDGMGTTINVPLPAGAAGDTYRHAMDVVVVPAVERFEPDWVLVSAGFDAHRADPLTDLGLSAGDYADLMGRLVGLVTTGRLVAFLEGGYDLGALADSAGALVAAALGIRHRPEATTGDGPGRDVVDAQAVRHGLAS</sequence>
<proteinExistence type="predicted"/>
<dbReference type="Gene3D" id="3.40.800.20">
    <property type="entry name" value="Histone deacetylase domain"/>
    <property type="match status" value="1"/>
</dbReference>
<reference evidence="2" key="1">
    <citation type="submission" date="2018-05" db="EMBL/GenBank/DDBJ databases">
        <authorList>
            <person name="Lanie J.A."/>
            <person name="Ng W.-L."/>
            <person name="Kazmierczak K.M."/>
            <person name="Andrzejewski T.M."/>
            <person name="Davidsen T.M."/>
            <person name="Wayne K.J."/>
            <person name="Tettelin H."/>
            <person name="Glass J.I."/>
            <person name="Rusch D."/>
            <person name="Podicherti R."/>
            <person name="Tsui H.-C.T."/>
            <person name="Winkler M.E."/>
        </authorList>
    </citation>
    <scope>NUCLEOTIDE SEQUENCE</scope>
</reference>
<gene>
    <name evidence="2" type="ORF">METZ01_LOCUS48029</name>
</gene>
<dbReference type="InterPro" id="IPR023801">
    <property type="entry name" value="His_deacetylse_dom"/>
</dbReference>
<dbReference type="InterPro" id="IPR023696">
    <property type="entry name" value="Ureohydrolase_dom_sf"/>
</dbReference>
<dbReference type="AlphaFoldDB" id="A0A381RTG1"/>
<name>A0A381RTG1_9ZZZZ</name>
<dbReference type="InterPro" id="IPR000286">
    <property type="entry name" value="HDACs"/>
</dbReference>